<evidence type="ECO:0000313" key="3">
    <source>
        <dbReference type="Proteomes" id="UP000316855"/>
    </source>
</evidence>
<name>A0A517VBS1_9PLAN</name>
<gene>
    <name evidence="2" type="ORF">Pan161_21120</name>
</gene>
<dbReference type="OrthoDB" id="9802846at2"/>
<dbReference type="Gene3D" id="3.10.450.40">
    <property type="match status" value="1"/>
</dbReference>
<proteinExistence type="predicted"/>
<dbReference type="AlphaFoldDB" id="A0A517VBS1"/>
<dbReference type="Proteomes" id="UP000316855">
    <property type="component" value="Chromosome"/>
</dbReference>
<keyword evidence="3" id="KW-1185">Reference proteome</keyword>
<sequence>MLHIDFSWSYDGYGQTATTTWREHKVDMLLQFLLTHPHERVNRPDFGTPLSRMCFEGNSSELSEVIQFVAKAGLQRWLGDVINIIELNAVPDESTLRVDLKYQLQGDEEIHEETAHIPFGGGVF</sequence>
<feature type="domain" description="IraD/Gp25-like" evidence="1">
    <location>
        <begin position="29"/>
        <end position="107"/>
    </location>
</feature>
<dbReference type="Pfam" id="PF04965">
    <property type="entry name" value="GPW_gp25"/>
    <property type="match status" value="1"/>
</dbReference>
<dbReference type="SUPFAM" id="SSF160719">
    <property type="entry name" value="gpW/gp25-like"/>
    <property type="match status" value="1"/>
</dbReference>
<evidence type="ECO:0000259" key="1">
    <source>
        <dbReference type="Pfam" id="PF04965"/>
    </source>
</evidence>
<dbReference type="KEGG" id="gax:Pan161_21120"/>
<accession>A0A517VBS1</accession>
<dbReference type="EMBL" id="CP036343">
    <property type="protein sequence ID" value="QDT90460.1"/>
    <property type="molecule type" value="Genomic_DNA"/>
</dbReference>
<protein>
    <submittedName>
        <fullName evidence="2">Gene 25-like lysozyme</fullName>
    </submittedName>
</protein>
<organism evidence="2 3">
    <name type="scientific">Gimesia algae</name>
    <dbReference type="NCBI Taxonomy" id="2527971"/>
    <lineage>
        <taxon>Bacteria</taxon>
        <taxon>Pseudomonadati</taxon>
        <taxon>Planctomycetota</taxon>
        <taxon>Planctomycetia</taxon>
        <taxon>Planctomycetales</taxon>
        <taxon>Planctomycetaceae</taxon>
        <taxon>Gimesia</taxon>
    </lineage>
</organism>
<dbReference type="RefSeq" id="WP_145226419.1">
    <property type="nucleotide sequence ID" value="NZ_CP036343.1"/>
</dbReference>
<reference evidence="2 3" key="1">
    <citation type="submission" date="2019-02" db="EMBL/GenBank/DDBJ databases">
        <title>Deep-cultivation of Planctomycetes and their phenomic and genomic characterization uncovers novel biology.</title>
        <authorList>
            <person name="Wiegand S."/>
            <person name="Jogler M."/>
            <person name="Boedeker C."/>
            <person name="Pinto D."/>
            <person name="Vollmers J."/>
            <person name="Rivas-Marin E."/>
            <person name="Kohn T."/>
            <person name="Peeters S.H."/>
            <person name="Heuer A."/>
            <person name="Rast P."/>
            <person name="Oberbeckmann S."/>
            <person name="Bunk B."/>
            <person name="Jeske O."/>
            <person name="Meyerdierks A."/>
            <person name="Storesund J.E."/>
            <person name="Kallscheuer N."/>
            <person name="Luecker S."/>
            <person name="Lage O.M."/>
            <person name="Pohl T."/>
            <person name="Merkel B.J."/>
            <person name="Hornburger P."/>
            <person name="Mueller R.-W."/>
            <person name="Bruemmer F."/>
            <person name="Labrenz M."/>
            <person name="Spormann A.M."/>
            <person name="Op den Camp H."/>
            <person name="Overmann J."/>
            <person name="Amann R."/>
            <person name="Jetten M.S.M."/>
            <person name="Mascher T."/>
            <person name="Medema M.H."/>
            <person name="Devos D.P."/>
            <person name="Kaster A.-K."/>
            <person name="Ovreas L."/>
            <person name="Rohde M."/>
            <person name="Galperin M.Y."/>
            <person name="Jogler C."/>
        </authorList>
    </citation>
    <scope>NUCLEOTIDE SEQUENCE [LARGE SCALE GENOMIC DNA]</scope>
    <source>
        <strain evidence="2 3">Pan161</strain>
    </source>
</reference>
<dbReference type="InterPro" id="IPR007048">
    <property type="entry name" value="IraD/Gp25-like"/>
</dbReference>
<evidence type="ECO:0000313" key="2">
    <source>
        <dbReference type="EMBL" id="QDT90460.1"/>
    </source>
</evidence>